<gene>
    <name evidence="2" type="ORF">pZL1.14</name>
</gene>
<organism evidence="2">
    <name type="scientific">Streptomyces sp. 14R-10</name>
    <dbReference type="NCBI Taxonomy" id="1442159"/>
    <lineage>
        <taxon>Bacteria</taxon>
        <taxon>Bacillati</taxon>
        <taxon>Actinomycetota</taxon>
        <taxon>Actinomycetes</taxon>
        <taxon>Kitasatosporales</taxon>
        <taxon>Streptomycetaceae</taxon>
        <taxon>Streptomyces</taxon>
    </lineage>
</organism>
<dbReference type="AlphaFoldDB" id="W0FYE3"/>
<feature type="region of interest" description="Disordered" evidence="1">
    <location>
        <begin position="1"/>
        <end position="23"/>
    </location>
</feature>
<name>W0FYE3_9ACTN</name>
<protein>
    <submittedName>
        <fullName evidence="2">Gp63</fullName>
    </submittedName>
</protein>
<proteinExistence type="predicted"/>
<dbReference type="EMBL" id="KF501372">
    <property type="protein sequence ID" value="AHF46179.1"/>
    <property type="molecule type" value="Genomic_DNA"/>
</dbReference>
<evidence type="ECO:0000313" key="2">
    <source>
        <dbReference type="EMBL" id="AHF46179.1"/>
    </source>
</evidence>
<keyword evidence="2" id="KW-0614">Plasmid</keyword>
<sequence>MHFTTPRRPARAGQWEGTGMSEIDPYGELETQITKAQEQFASEAEGAGVSVLKDDGVYRHLRIHLPRASWKWCEVVTWPGALTLNGGLGCWTFTVPEEDPLGLFRPNPHSERVNPLYWEGKLAPGSKARVYSTSRATAYIRQDVAEAADDFPGLAGDVDSDLLDGSPCVDLSTEGGLRAALAAFEEMHGATYEGWRFPVESWDLKRFDPWFVLSCVVLPWAVEQYDATLVPAG</sequence>
<accession>W0FYE3</accession>
<geneLocation type="plasmid" evidence="2">
    <name>pZL1</name>
</geneLocation>
<evidence type="ECO:0000256" key="1">
    <source>
        <dbReference type="SAM" id="MobiDB-lite"/>
    </source>
</evidence>
<reference evidence="2" key="1">
    <citation type="submission" date="2013-08" db="EMBL/GenBank/DDBJ databases">
        <title>Two distinct conjugal transfer systems on Streptomyces plasmid pZL1.</title>
        <authorList>
            <person name="Zhao L."/>
            <person name="Zhong L."/>
            <person name="Qin Z."/>
        </authorList>
    </citation>
    <scope>NUCLEOTIDE SEQUENCE</scope>
    <source>
        <strain evidence="2">14R-10</strain>
        <plasmid evidence="2">pZL1</plasmid>
    </source>
</reference>